<evidence type="ECO:0000256" key="3">
    <source>
        <dbReference type="SAM" id="SignalP"/>
    </source>
</evidence>
<keyword evidence="6" id="KW-1185">Reference proteome</keyword>
<dbReference type="InterPro" id="IPR028082">
    <property type="entry name" value="Peripla_BP_I"/>
</dbReference>
<reference evidence="5 6" key="1">
    <citation type="submission" date="2022-08" db="EMBL/GenBank/DDBJ databases">
        <title>Genome Sequence of the sulphate-reducing bacterium, Pseudodesulfovibrio sp. SYK.</title>
        <authorList>
            <person name="Kondo R."/>
            <person name="Kataoka T."/>
        </authorList>
    </citation>
    <scope>NUCLEOTIDE SEQUENCE [LARGE SCALE GENOMIC DNA]</scope>
    <source>
        <strain evidence="5 6">SYK</strain>
    </source>
</reference>
<sequence>MTLLLLAWMAFPCVPARADTSRELTFGMSAAFTGANGELGIEFYRGFMAYIDHFNAVGGANGWTIKVIPANDGYNPAPCFQNTIRFIDHDDVFALFSYVGTPTTTHILPLLQKFEDRNIFLLFPFTGAQPLRTEPFGKYVYNLRASYFDETRGLVDRLVAIGRKRIGVFYQSDAYGRTGWDGVHRALERHGLLLSGEAAYRRGASFSQDFSSEVALLMESDPEAIIVVGTYASQAAFIRDARNAGYKAPIAGLSFADSDKMLELLMTEGNRVHRDYTKNLINSQVVPSYTDLSLPGVRLYRKIMDGYHYEPVAQNDDYTPRKFSYVSFEGFLNGVVLGEMITRMSDDPMKTRIPEVLASIKDFDLGIGVKADFSRNGHQGLDAVYFTTVIDGLFQAVENWEQWR</sequence>
<accession>A0ABN6S6F0</accession>
<dbReference type="Proteomes" id="UP001317742">
    <property type="component" value="Chromosome"/>
</dbReference>
<dbReference type="Gene3D" id="3.40.50.2300">
    <property type="match status" value="2"/>
</dbReference>
<evidence type="ECO:0000313" key="5">
    <source>
        <dbReference type="EMBL" id="BDQ37651.1"/>
    </source>
</evidence>
<dbReference type="EMBL" id="AP026709">
    <property type="protein sequence ID" value="BDQ37651.1"/>
    <property type="molecule type" value="Genomic_DNA"/>
</dbReference>
<feature type="domain" description="Leucine-binding protein" evidence="4">
    <location>
        <begin position="24"/>
        <end position="390"/>
    </location>
</feature>
<dbReference type="PANTHER" id="PTHR47235">
    <property type="entry name" value="BLR6548 PROTEIN"/>
    <property type="match status" value="1"/>
</dbReference>
<gene>
    <name evidence="5" type="ORF">SYK_20110</name>
</gene>
<proteinExistence type="inferred from homology"/>
<dbReference type="PANTHER" id="PTHR47235:SF1">
    <property type="entry name" value="BLR6548 PROTEIN"/>
    <property type="match status" value="1"/>
</dbReference>
<protein>
    <submittedName>
        <fullName evidence="5">ABC transporter substrate-binding protein</fullName>
    </submittedName>
</protein>
<dbReference type="SUPFAM" id="SSF53822">
    <property type="entry name" value="Periplasmic binding protein-like I"/>
    <property type="match status" value="1"/>
</dbReference>
<dbReference type="Pfam" id="PF13458">
    <property type="entry name" value="Peripla_BP_6"/>
    <property type="match status" value="1"/>
</dbReference>
<organism evidence="5 6">
    <name type="scientific">Pseudodesulfovibrio nedwellii</name>
    <dbReference type="NCBI Taxonomy" id="2973072"/>
    <lineage>
        <taxon>Bacteria</taxon>
        <taxon>Pseudomonadati</taxon>
        <taxon>Thermodesulfobacteriota</taxon>
        <taxon>Desulfovibrionia</taxon>
        <taxon>Desulfovibrionales</taxon>
        <taxon>Desulfovibrionaceae</taxon>
    </lineage>
</organism>
<keyword evidence="2 3" id="KW-0732">Signal</keyword>
<dbReference type="CDD" id="cd19978">
    <property type="entry name" value="PBP1_ABC_ligand_binding-like"/>
    <property type="match status" value="1"/>
</dbReference>
<evidence type="ECO:0000256" key="1">
    <source>
        <dbReference type="ARBA" id="ARBA00010062"/>
    </source>
</evidence>
<name>A0ABN6S6F0_9BACT</name>
<dbReference type="InterPro" id="IPR028081">
    <property type="entry name" value="Leu-bd"/>
</dbReference>
<comment type="similarity">
    <text evidence="1">Belongs to the leucine-binding protein family.</text>
</comment>
<feature type="chain" id="PRO_5045669333" evidence="3">
    <location>
        <begin position="19"/>
        <end position="404"/>
    </location>
</feature>
<evidence type="ECO:0000313" key="6">
    <source>
        <dbReference type="Proteomes" id="UP001317742"/>
    </source>
</evidence>
<evidence type="ECO:0000259" key="4">
    <source>
        <dbReference type="Pfam" id="PF13458"/>
    </source>
</evidence>
<feature type="signal peptide" evidence="3">
    <location>
        <begin position="1"/>
        <end position="18"/>
    </location>
</feature>
<evidence type="ECO:0000256" key="2">
    <source>
        <dbReference type="ARBA" id="ARBA00022729"/>
    </source>
</evidence>